<dbReference type="PANTHER" id="PTHR24567">
    <property type="entry name" value="CRP FAMILY TRANSCRIPTIONAL REGULATORY PROTEIN"/>
    <property type="match status" value="1"/>
</dbReference>
<gene>
    <name evidence="5" type="ORF">RGCCGE502_21145</name>
</gene>
<dbReference type="SMART" id="SM00419">
    <property type="entry name" value="HTH_CRP"/>
    <property type="match status" value="1"/>
</dbReference>
<dbReference type="HOGENOM" id="CLU_077340_0_0_5"/>
<name>S3HC01_9HYPH</name>
<dbReference type="SUPFAM" id="SSF46785">
    <property type="entry name" value="Winged helix' DNA-binding domain"/>
    <property type="match status" value="1"/>
</dbReference>
<evidence type="ECO:0000313" key="5">
    <source>
        <dbReference type="EMBL" id="EPE96232.1"/>
    </source>
</evidence>
<proteinExistence type="predicted"/>
<feature type="domain" description="HTH crp-type" evidence="4">
    <location>
        <begin position="144"/>
        <end position="210"/>
    </location>
</feature>
<dbReference type="GO" id="GO:0003677">
    <property type="term" value="F:DNA binding"/>
    <property type="evidence" value="ECO:0007669"/>
    <property type="project" value="UniProtKB-KW"/>
</dbReference>
<evidence type="ECO:0000313" key="6">
    <source>
        <dbReference type="Proteomes" id="UP000014411"/>
    </source>
</evidence>
<reference evidence="5 6" key="1">
    <citation type="journal article" date="2012" name="J. Bacteriol.">
        <title>Genome sequence of Rhizobium grahamii CCGE502, a broad-host-range symbiont with low nodulation competitiveness in Phaseolus vulgaris.</title>
        <authorList>
            <person name="Althabegoiti M.J."/>
            <person name="Lozano L."/>
            <person name="Torres-Tejerizo G."/>
            <person name="Ormeno-Orrillo E."/>
            <person name="Rogel M.A."/>
            <person name="Gonzalez V."/>
            <person name="Martinez-Romero E."/>
        </authorList>
    </citation>
    <scope>NUCLEOTIDE SEQUENCE [LARGE SCALE GENOMIC DNA]</scope>
    <source>
        <strain evidence="5 6">CCGE 502</strain>
    </source>
</reference>
<dbReference type="eggNOG" id="COG0664">
    <property type="taxonomic scope" value="Bacteria"/>
</dbReference>
<dbReference type="PANTHER" id="PTHR24567:SF74">
    <property type="entry name" value="HTH-TYPE TRANSCRIPTIONAL REGULATOR ARCR"/>
    <property type="match status" value="1"/>
</dbReference>
<keyword evidence="2" id="KW-0238">DNA-binding</keyword>
<dbReference type="SUPFAM" id="SSF51206">
    <property type="entry name" value="cAMP-binding domain-like"/>
    <property type="match status" value="1"/>
</dbReference>
<dbReference type="InterPro" id="IPR050397">
    <property type="entry name" value="Env_Response_Regulators"/>
</dbReference>
<dbReference type="InterPro" id="IPR036390">
    <property type="entry name" value="WH_DNA-bd_sf"/>
</dbReference>
<protein>
    <submittedName>
        <fullName evidence="5">Crp/FNR family transcriptional regulator</fullName>
    </submittedName>
</protein>
<evidence type="ECO:0000256" key="3">
    <source>
        <dbReference type="ARBA" id="ARBA00023163"/>
    </source>
</evidence>
<dbReference type="Proteomes" id="UP000014411">
    <property type="component" value="Unassembled WGS sequence"/>
</dbReference>
<dbReference type="InterPro" id="IPR014710">
    <property type="entry name" value="RmlC-like_jellyroll"/>
</dbReference>
<dbReference type="Gene3D" id="2.60.120.10">
    <property type="entry name" value="Jelly Rolls"/>
    <property type="match status" value="1"/>
</dbReference>
<keyword evidence="3" id="KW-0804">Transcription</keyword>
<comment type="caution">
    <text evidence="5">The sequence shown here is derived from an EMBL/GenBank/DDBJ whole genome shotgun (WGS) entry which is preliminary data.</text>
</comment>
<dbReference type="InterPro" id="IPR018490">
    <property type="entry name" value="cNMP-bd_dom_sf"/>
</dbReference>
<organism evidence="5 6">
    <name type="scientific">Rhizobium grahamii CCGE 502</name>
    <dbReference type="NCBI Taxonomy" id="990285"/>
    <lineage>
        <taxon>Bacteria</taxon>
        <taxon>Pseudomonadati</taxon>
        <taxon>Pseudomonadota</taxon>
        <taxon>Alphaproteobacteria</taxon>
        <taxon>Hyphomicrobiales</taxon>
        <taxon>Rhizobiaceae</taxon>
        <taxon>Rhizobium/Agrobacterium group</taxon>
        <taxon>Rhizobium</taxon>
    </lineage>
</organism>
<dbReference type="EMBL" id="AEYE02000026">
    <property type="protein sequence ID" value="EPE96232.1"/>
    <property type="molecule type" value="Genomic_DNA"/>
</dbReference>
<sequence>MTGYPVRNRILLALRPAAQDFMAARSLTRPMMAGEVIYEDGAPFTHAVFPHAGLISLMGTMANSKTVEKTSVGPEGFLGFGLIMGGSGAFGRCVVQVPGYASWLSKADLDQALAEFHCVRETMLRYAKSLIAQLMETVACNSLHSAEQRVIRWLLTAHDSVSGDNFDLTQQVVAEVLGLRRATVSAICSQLQSDGLLEYSRGDVTIADRAGLEKRACECLHNIQKASMRHYRAAR</sequence>
<dbReference type="PROSITE" id="PS51063">
    <property type="entry name" value="HTH_CRP_2"/>
    <property type="match status" value="1"/>
</dbReference>
<dbReference type="InterPro" id="IPR012318">
    <property type="entry name" value="HTH_CRP"/>
</dbReference>
<evidence type="ECO:0000259" key="4">
    <source>
        <dbReference type="PROSITE" id="PS51063"/>
    </source>
</evidence>
<keyword evidence="6" id="KW-1185">Reference proteome</keyword>
<keyword evidence="1" id="KW-0805">Transcription regulation</keyword>
<evidence type="ECO:0000256" key="2">
    <source>
        <dbReference type="ARBA" id="ARBA00023125"/>
    </source>
</evidence>
<dbReference type="STRING" id="990285.RGCCGE502_21145"/>
<evidence type="ECO:0000256" key="1">
    <source>
        <dbReference type="ARBA" id="ARBA00023015"/>
    </source>
</evidence>
<dbReference type="AlphaFoldDB" id="S3HC01"/>
<accession>S3HC01</accession>
<dbReference type="GO" id="GO:0005829">
    <property type="term" value="C:cytosol"/>
    <property type="evidence" value="ECO:0007669"/>
    <property type="project" value="TreeGrafter"/>
</dbReference>
<dbReference type="GO" id="GO:0003700">
    <property type="term" value="F:DNA-binding transcription factor activity"/>
    <property type="evidence" value="ECO:0007669"/>
    <property type="project" value="TreeGrafter"/>
</dbReference>
<dbReference type="Pfam" id="PF13545">
    <property type="entry name" value="HTH_Crp_2"/>
    <property type="match status" value="1"/>
</dbReference>